<feature type="domain" description="Acyl-CoA dehydrogenase/oxidase C-terminal" evidence="6">
    <location>
        <begin position="306"/>
        <end position="467"/>
    </location>
</feature>
<dbReference type="GO" id="GO:0016627">
    <property type="term" value="F:oxidoreductase activity, acting on the CH-CH group of donors"/>
    <property type="evidence" value="ECO:0007669"/>
    <property type="project" value="InterPro"/>
</dbReference>
<dbReference type="Pfam" id="PF12806">
    <property type="entry name" value="Acyl-CoA_dh_C"/>
    <property type="match status" value="1"/>
</dbReference>
<feature type="domain" description="Acyl-CoA oxidase/dehydrogenase middle" evidence="7">
    <location>
        <begin position="166"/>
        <end position="280"/>
    </location>
</feature>
<reference evidence="10 11" key="1">
    <citation type="submission" date="2019-03" db="EMBL/GenBank/DDBJ databases">
        <title>Genomic Encyclopedia of Type Strains, Phase IV (KMG-IV): sequencing the most valuable type-strain genomes for metagenomic binning, comparative biology and taxonomic classification.</title>
        <authorList>
            <person name="Goeker M."/>
        </authorList>
    </citation>
    <scope>NUCLEOTIDE SEQUENCE [LARGE SCALE GENOMIC DNA]</scope>
    <source>
        <strain evidence="10 11">DSM 26377</strain>
    </source>
</reference>
<dbReference type="SUPFAM" id="SSF47203">
    <property type="entry name" value="Acyl-CoA dehydrogenase C-terminal domain-like"/>
    <property type="match status" value="1"/>
</dbReference>
<dbReference type="GO" id="GO:0050660">
    <property type="term" value="F:flavin adenine dinucleotide binding"/>
    <property type="evidence" value="ECO:0007669"/>
    <property type="project" value="InterPro"/>
</dbReference>
<dbReference type="EMBL" id="SOBT01000008">
    <property type="protein sequence ID" value="TDU32172.1"/>
    <property type="molecule type" value="Genomic_DNA"/>
</dbReference>
<evidence type="ECO:0000256" key="1">
    <source>
        <dbReference type="ARBA" id="ARBA00001974"/>
    </source>
</evidence>
<comment type="cofactor">
    <cofactor evidence="1 5">
        <name>FAD</name>
        <dbReference type="ChEBI" id="CHEBI:57692"/>
    </cofactor>
</comment>
<dbReference type="InterPro" id="IPR025878">
    <property type="entry name" value="Acyl-CoA_dh-like_C_dom"/>
</dbReference>
<organism evidence="10 11">
    <name type="scientific">Panacagrimonas perspica</name>
    <dbReference type="NCBI Taxonomy" id="381431"/>
    <lineage>
        <taxon>Bacteria</taxon>
        <taxon>Pseudomonadati</taxon>
        <taxon>Pseudomonadota</taxon>
        <taxon>Gammaproteobacteria</taxon>
        <taxon>Nevskiales</taxon>
        <taxon>Nevskiaceae</taxon>
        <taxon>Panacagrimonas</taxon>
    </lineage>
</organism>
<dbReference type="InterPro" id="IPR037069">
    <property type="entry name" value="AcylCoA_DH/ox_N_sf"/>
</dbReference>
<keyword evidence="11" id="KW-1185">Reference proteome</keyword>
<dbReference type="InterPro" id="IPR036250">
    <property type="entry name" value="AcylCo_DH-like_C"/>
</dbReference>
<dbReference type="Pfam" id="PF02770">
    <property type="entry name" value="Acyl-CoA_dh_M"/>
    <property type="match status" value="1"/>
</dbReference>
<name>A0A4R7PEG3_9GAMM</name>
<proteinExistence type="inferred from homology"/>
<dbReference type="Pfam" id="PF02771">
    <property type="entry name" value="Acyl-CoA_dh_N"/>
    <property type="match status" value="1"/>
</dbReference>
<protein>
    <submittedName>
        <fullName evidence="10">Butyryl-CoA dehydrogenase/acyl-CoA dehydrogenase</fullName>
    </submittedName>
</protein>
<dbReference type="RefSeq" id="WP_133880692.1">
    <property type="nucleotide sequence ID" value="NZ_MWIN01000030.1"/>
</dbReference>
<keyword evidence="5" id="KW-0560">Oxidoreductase</keyword>
<evidence type="ECO:0000256" key="3">
    <source>
        <dbReference type="ARBA" id="ARBA00022630"/>
    </source>
</evidence>
<evidence type="ECO:0000259" key="8">
    <source>
        <dbReference type="Pfam" id="PF02771"/>
    </source>
</evidence>
<comment type="similarity">
    <text evidence="2 5">Belongs to the acyl-CoA dehydrogenase family.</text>
</comment>
<dbReference type="SUPFAM" id="SSF56645">
    <property type="entry name" value="Acyl-CoA dehydrogenase NM domain-like"/>
    <property type="match status" value="1"/>
</dbReference>
<dbReference type="Proteomes" id="UP000295341">
    <property type="component" value="Unassembled WGS sequence"/>
</dbReference>
<evidence type="ECO:0000256" key="4">
    <source>
        <dbReference type="ARBA" id="ARBA00022827"/>
    </source>
</evidence>
<dbReference type="Gene3D" id="2.40.110.10">
    <property type="entry name" value="Butyryl-CoA Dehydrogenase, subunit A, domain 2"/>
    <property type="match status" value="1"/>
</dbReference>
<feature type="domain" description="Acyl-CoA dehydrogenase/oxidase N-terminal" evidence="8">
    <location>
        <begin position="43"/>
        <end position="160"/>
    </location>
</feature>
<evidence type="ECO:0000313" key="10">
    <source>
        <dbReference type="EMBL" id="TDU32172.1"/>
    </source>
</evidence>
<evidence type="ECO:0000259" key="9">
    <source>
        <dbReference type="Pfam" id="PF12806"/>
    </source>
</evidence>
<dbReference type="AlphaFoldDB" id="A0A4R7PEG3"/>
<dbReference type="PANTHER" id="PTHR42803:SF3">
    <property type="entry name" value="ACYL-COA DEHYDROGENASE-RELATED"/>
    <property type="match status" value="1"/>
</dbReference>
<keyword evidence="3 5" id="KW-0285">Flavoprotein</keyword>
<sequence length="610" mass="67086">MTSASQSLLLSRRDLEFMLFEWLDVEALTQLPRFRDHERATFEAVLDTYERIATELFAPHYQKSDREEPSFDGHTAHVIPEVGVALKAVAESGLFAATQDYAFGGMQLPCVMEKAGLAYLLAANVGTAAYPFLSIGNANLLLAHGSATQIKTFVEPMLRGAFFGTMCLSEPQAGSSLADIATRAAYEADSVLGPQYRISGSKMWISAGEHELSDNIVHLVLARIPGPDGALIPGVKGLSLFIVPKFLVRDDGSLGERNDVVLAGLNHKMGCRGTTNCLLNFGEGTRHRPGDRAGAVGYLIGRPHLGMSYMFHMMNEARIGVGLGATALGYTGYLHALDYARNRPQGRAGKDPLAPQRPIVEHADVRRMLLAQKAYAEGALALNLYCARLIDQMQAETDEAARTELDVLLEILTPIAKSWPSQWCVAANDLAIQVHGGYGYTREYKVEQFYRDNRLNPIHEGTHGIHGLDLLGRKVAMKQGAALDVLRNRIQRTIERAATTDDESLRTSAGALGVQLVRLLLVTRRLWEAPDASVTLANASLYLEAFGHVVMAWIWLEQLLTAQGKSGDFYEGKRAAARYFFRYELPRIGPQFDLLTSLDTTTLDMADAWF</sequence>
<dbReference type="Gene3D" id="1.20.140.10">
    <property type="entry name" value="Butyryl-CoA Dehydrogenase, subunit A, domain 3"/>
    <property type="match status" value="1"/>
</dbReference>
<dbReference type="InterPro" id="IPR046373">
    <property type="entry name" value="Acyl-CoA_Oxase/DH_mid-dom_sf"/>
</dbReference>
<dbReference type="InterPro" id="IPR006091">
    <property type="entry name" value="Acyl-CoA_Oxase/DH_mid-dom"/>
</dbReference>
<feature type="domain" description="Acetyl-CoA dehydrogenase-like C-terminal" evidence="9">
    <location>
        <begin position="489"/>
        <end position="605"/>
    </location>
</feature>
<dbReference type="InterPro" id="IPR009075">
    <property type="entry name" value="AcylCo_DH/oxidase_C"/>
</dbReference>
<accession>A0A4R7PEG3</accession>
<dbReference type="InterPro" id="IPR009100">
    <property type="entry name" value="AcylCoA_DH/oxidase_NM_dom_sf"/>
</dbReference>
<keyword evidence="4 5" id="KW-0274">FAD</keyword>
<dbReference type="PANTHER" id="PTHR42803">
    <property type="entry name" value="ACYL-COA DEHYDROGENASE"/>
    <property type="match status" value="1"/>
</dbReference>
<dbReference type="OrthoDB" id="9764895at2"/>
<evidence type="ECO:0000313" key="11">
    <source>
        <dbReference type="Proteomes" id="UP000295341"/>
    </source>
</evidence>
<gene>
    <name evidence="10" type="ORF">DFR24_1561</name>
</gene>
<dbReference type="InterPro" id="IPR052166">
    <property type="entry name" value="Diverse_Acyl-CoA_DH"/>
</dbReference>
<dbReference type="Gene3D" id="1.10.540.10">
    <property type="entry name" value="Acyl-CoA dehydrogenase/oxidase, N-terminal domain"/>
    <property type="match status" value="1"/>
</dbReference>
<evidence type="ECO:0000256" key="5">
    <source>
        <dbReference type="RuleBase" id="RU362125"/>
    </source>
</evidence>
<dbReference type="InterPro" id="IPR013786">
    <property type="entry name" value="AcylCoA_DH/ox_N"/>
</dbReference>
<comment type="caution">
    <text evidence="10">The sequence shown here is derived from an EMBL/GenBank/DDBJ whole genome shotgun (WGS) entry which is preliminary data.</text>
</comment>
<evidence type="ECO:0000256" key="2">
    <source>
        <dbReference type="ARBA" id="ARBA00009347"/>
    </source>
</evidence>
<evidence type="ECO:0000259" key="6">
    <source>
        <dbReference type="Pfam" id="PF00441"/>
    </source>
</evidence>
<evidence type="ECO:0000259" key="7">
    <source>
        <dbReference type="Pfam" id="PF02770"/>
    </source>
</evidence>
<dbReference type="Pfam" id="PF00441">
    <property type="entry name" value="Acyl-CoA_dh_1"/>
    <property type="match status" value="1"/>
</dbReference>